<keyword evidence="3" id="KW-1185">Reference proteome</keyword>
<dbReference type="GO" id="GO:0004672">
    <property type="term" value="F:protein kinase activity"/>
    <property type="evidence" value="ECO:0007669"/>
    <property type="project" value="InterPro"/>
</dbReference>
<protein>
    <submittedName>
        <fullName evidence="2">Serine threonine- kinase</fullName>
    </submittedName>
</protein>
<dbReference type="SUPFAM" id="SSF56112">
    <property type="entry name" value="Protein kinase-like (PK-like)"/>
    <property type="match status" value="1"/>
</dbReference>
<dbReference type="Proteomes" id="UP001296104">
    <property type="component" value="Unassembled WGS sequence"/>
</dbReference>
<accession>A0AAI8YYF7</accession>
<sequence>MLTDAAEAPSTKAITKQDVSLFEVFAADSGAFRRTIFTYVDFDHRAWAGEALGIRKYNLADQDIRLNIRQIPDDDVFPKLVAVEDATLLSQHADAPELFLKRPQIHCLLEEFGGSIVPQMLLEEVHIMEFLARHPHPNIVPYHGCVVRRGYITGIALTRYQKILDHRFHTDTSGLDLNRFEQKLRDAISHIHALGLAHNDLNPTNIALDSNDDPIVIDWGSCKDFGELLLSAGTPGWIEDDFDVSKKEHDLFAIGKIMAWMREEQAKLTGGIEMARDRRY</sequence>
<dbReference type="Pfam" id="PF00069">
    <property type="entry name" value="Pkinase"/>
    <property type="match status" value="1"/>
</dbReference>
<dbReference type="InterPro" id="IPR011009">
    <property type="entry name" value="Kinase-like_dom_sf"/>
</dbReference>
<dbReference type="AlphaFoldDB" id="A0AAI8YYF7"/>
<evidence type="ECO:0000259" key="1">
    <source>
        <dbReference type="PROSITE" id="PS50011"/>
    </source>
</evidence>
<dbReference type="InterPro" id="IPR000719">
    <property type="entry name" value="Prot_kinase_dom"/>
</dbReference>
<name>A0AAI8YYF7_9PEZI</name>
<gene>
    <name evidence="2" type="ORF">LECACI_7A004291</name>
</gene>
<comment type="caution">
    <text evidence="2">The sequence shown here is derived from an EMBL/GenBank/DDBJ whole genome shotgun (WGS) entry which is preliminary data.</text>
</comment>
<feature type="domain" description="Protein kinase" evidence="1">
    <location>
        <begin position="21"/>
        <end position="280"/>
    </location>
</feature>
<keyword evidence="2" id="KW-0418">Kinase</keyword>
<dbReference type="PROSITE" id="PS50011">
    <property type="entry name" value="PROTEIN_KINASE_DOM"/>
    <property type="match status" value="1"/>
</dbReference>
<organism evidence="2 3">
    <name type="scientific">Lecanosticta acicola</name>
    <dbReference type="NCBI Taxonomy" id="111012"/>
    <lineage>
        <taxon>Eukaryota</taxon>
        <taxon>Fungi</taxon>
        <taxon>Dikarya</taxon>
        <taxon>Ascomycota</taxon>
        <taxon>Pezizomycotina</taxon>
        <taxon>Dothideomycetes</taxon>
        <taxon>Dothideomycetidae</taxon>
        <taxon>Mycosphaerellales</taxon>
        <taxon>Mycosphaerellaceae</taxon>
        <taxon>Lecanosticta</taxon>
    </lineage>
</organism>
<dbReference type="EMBL" id="CAVMBE010000023">
    <property type="protein sequence ID" value="CAK4005491.1"/>
    <property type="molecule type" value="Genomic_DNA"/>
</dbReference>
<evidence type="ECO:0000313" key="2">
    <source>
        <dbReference type="EMBL" id="CAK4005491.1"/>
    </source>
</evidence>
<keyword evidence="2" id="KW-0808">Transferase</keyword>
<proteinExistence type="predicted"/>
<dbReference type="Gene3D" id="1.10.510.10">
    <property type="entry name" value="Transferase(Phosphotransferase) domain 1"/>
    <property type="match status" value="1"/>
</dbReference>
<reference evidence="2" key="1">
    <citation type="submission" date="2023-11" db="EMBL/GenBank/DDBJ databases">
        <authorList>
            <person name="Alioto T."/>
            <person name="Alioto T."/>
            <person name="Gomez Garrido J."/>
        </authorList>
    </citation>
    <scope>NUCLEOTIDE SEQUENCE</scope>
</reference>
<evidence type="ECO:0000313" key="3">
    <source>
        <dbReference type="Proteomes" id="UP001296104"/>
    </source>
</evidence>
<dbReference type="GO" id="GO:0005524">
    <property type="term" value="F:ATP binding"/>
    <property type="evidence" value="ECO:0007669"/>
    <property type="project" value="InterPro"/>
</dbReference>